<organism evidence="1 2">
    <name type="scientific">Acinetobacter terrae</name>
    <dbReference type="NCBI Taxonomy" id="2731247"/>
    <lineage>
        <taxon>Bacteria</taxon>
        <taxon>Pseudomonadati</taxon>
        <taxon>Pseudomonadota</taxon>
        <taxon>Gammaproteobacteria</taxon>
        <taxon>Moraxellales</taxon>
        <taxon>Moraxellaceae</taxon>
        <taxon>Acinetobacter</taxon>
        <taxon>Acinetobacter Taxon 24</taxon>
    </lineage>
</organism>
<reference evidence="1 2" key="1">
    <citation type="submission" date="2020-04" db="EMBL/GenBank/DDBJ databases">
        <title>Acinetobacter Taxon 24.</title>
        <authorList>
            <person name="Nemec A."/>
            <person name="Radolfova-Krizova L."/>
            <person name="Higgins P.G."/>
            <person name="Spanelova P."/>
        </authorList>
    </citation>
    <scope>NUCLEOTIDE SEQUENCE [LARGE SCALE GENOMIC DNA]</scope>
    <source>
        <strain evidence="1 2">ANC 5380</strain>
    </source>
</reference>
<protein>
    <submittedName>
        <fullName evidence="1">Uncharacterized protein</fullName>
    </submittedName>
</protein>
<dbReference type="EMBL" id="JABERL010000005">
    <property type="protein sequence ID" value="NNH76511.1"/>
    <property type="molecule type" value="Genomic_DNA"/>
</dbReference>
<proteinExistence type="predicted"/>
<evidence type="ECO:0000313" key="1">
    <source>
        <dbReference type="EMBL" id="NNH76511.1"/>
    </source>
</evidence>
<evidence type="ECO:0000313" key="2">
    <source>
        <dbReference type="Proteomes" id="UP000569202"/>
    </source>
</evidence>
<sequence length="393" mass="45204">MTKHQNEPLEIVDFNFDYTSDSIIKFISNKSSNFSCAGLDKDKLIALINFLAQKTEDSFAVEYHTNDGVPLYITHSLPSTKLYWFNQKAKESTGHTLSLTLDKELIKIVSNLSDELGILKGQLFLLILFYEYKPDGVFGSSHTNFFKAIADIKEFKLFNDETKLPYGLSDQNNNLFLGIEPTSTQKLTASQTKLLKDLHQDIPGTEKLPFSQLKPQILDICNTKFESTPVTKLRYVIKKAFEAQSTREYEEYSYHIQAIGLDGQVLRSDYVPIRFSLDDLEAMYQQNMEYYQSTYLLHVKNTLTEKELIFLPTLHDKAKSSSIFLMNISIQFENWLDFYAGKSNRTRVSFFRQALNNNLHLLEAHLKEYKADSSNDWSDVLKGVEVFQASISD</sequence>
<name>A0A7Y2RDP8_9GAMM</name>
<dbReference type="RefSeq" id="WP_171539713.1">
    <property type="nucleotide sequence ID" value="NZ_JABERL010000005.1"/>
</dbReference>
<dbReference type="AlphaFoldDB" id="A0A7Y2RDP8"/>
<dbReference type="Proteomes" id="UP000569202">
    <property type="component" value="Unassembled WGS sequence"/>
</dbReference>
<accession>A0A7Y2RDP8</accession>
<comment type="caution">
    <text evidence="1">The sequence shown here is derived from an EMBL/GenBank/DDBJ whole genome shotgun (WGS) entry which is preliminary data.</text>
</comment>
<gene>
    <name evidence="1" type="ORF">HLH17_02190</name>
</gene>